<dbReference type="InterPro" id="IPR057611">
    <property type="entry name" value="PIEZO_dom"/>
</dbReference>
<feature type="transmembrane region" description="Helical" evidence="7">
    <location>
        <begin position="2058"/>
        <end position="2076"/>
    </location>
</feature>
<comment type="similarity">
    <text evidence="2">Belongs to the PIEZO (TC 1.A.75) family.</text>
</comment>
<evidence type="ECO:0000259" key="8">
    <source>
        <dbReference type="Pfam" id="PF12166"/>
    </source>
</evidence>
<feature type="domain" description="Piezo transmembrane helical unit" evidence="9">
    <location>
        <begin position="1644"/>
        <end position="1749"/>
    </location>
</feature>
<feature type="transmembrane region" description="Helical" evidence="7">
    <location>
        <begin position="2000"/>
        <end position="2020"/>
    </location>
</feature>
<gene>
    <name evidence="12" type="ORF">TCM_004478</name>
</gene>
<feature type="transmembrane region" description="Helical" evidence="7">
    <location>
        <begin position="1084"/>
        <end position="1112"/>
    </location>
</feature>
<feature type="transmembrane region" description="Helical" evidence="7">
    <location>
        <begin position="434"/>
        <end position="457"/>
    </location>
</feature>
<dbReference type="GO" id="GO:0071260">
    <property type="term" value="P:cellular response to mechanical stimulus"/>
    <property type="evidence" value="ECO:0000318"/>
    <property type="project" value="GO_Central"/>
</dbReference>
<evidence type="ECO:0000256" key="1">
    <source>
        <dbReference type="ARBA" id="ARBA00004141"/>
    </source>
</evidence>
<dbReference type="Gramene" id="EOX94865">
    <property type="protein sequence ID" value="EOX94865"/>
    <property type="gene ID" value="TCM_004478"/>
</dbReference>
<evidence type="ECO:0000256" key="7">
    <source>
        <dbReference type="SAM" id="Phobius"/>
    </source>
</evidence>
<dbReference type="GO" id="GO:0050982">
    <property type="term" value="P:detection of mechanical stimulus"/>
    <property type="evidence" value="ECO:0000318"/>
    <property type="project" value="GO_Central"/>
</dbReference>
<feature type="region of interest" description="Disordered" evidence="6">
    <location>
        <begin position="1445"/>
        <end position="1483"/>
    </location>
</feature>
<evidence type="ECO:0000256" key="2">
    <source>
        <dbReference type="ARBA" id="ARBA00007821"/>
    </source>
</evidence>
<feature type="transmembrane region" description="Helical" evidence="7">
    <location>
        <begin position="393"/>
        <end position="414"/>
    </location>
</feature>
<feature type="transmembrane region" description="Helical" evidence="7">
    <location>
        <begin position="2419"/>
        <end position="2436"/>
    </location>
</feature>
<dbReference type="EMBL" id="CM001879">
    <property type="protein sequence ID" value="EOX94865.1"/>
    <property type="molecule type" value="Genomic_DNA"/>
</dbReference>
<feature type="transmembrane region" description="Helical" evidence="7">
    <location>
        <begin position="1348"/>
        <end position="1370"/>
    </location>
</feature>
<dbReference type="InterPro" id="IPR056768">
    <property type="entry name" value="THU_Piezo"/>
</dbReference>
<dbReference type="GO" id="GO:0008381">
    <property type="term" value="F:mechanosensitive monoatomic ion channel activity"/>
    <property type="evidence" value="ECO:0000318"/>
    <property type="project" value="GO_Central"/>
</dbReference>
<feature type="transmembrane region" description="Helical" evidence="7">
    <location>
        <begin position="1246"/>
        <end position="1264"/>
    </location>
</feature>
<evidence type="ECO:0000256" key="5">
    <source>
        <dbReference type="ARBA" id="ARBA00023136"/>
    </source>
</evidence>
<dbReference type="STRING" id="3641.A0A061DQ76"/>
<dbReference type="Pfam" id="PF23188">
    <property type="entry name" value="THU_Piezo1"/>
    <property type="match status" value="1"/>
</dbReference>
<accession>A0A061DQ76</accession>
<evidence type="ECO:0000313" key="13">
    <source>
        <dbReference type="Proteomes" id="UP000026915"/>
    </source>
</evidence>
<evidence type="ECO:0000259" key="9">
    <source>
        <dbReference type="Pfam" id="PF23188"/>
    </source>
</evidence>
<feature type="transmembrane region" description="Helical" evidence="7">
    <location>
        <begin position="734"/>
        <end position="756"/>
    </location>
</feature>
<dbReference type="Pfam" id="PF24874">
    <property type="entry name" value="Piezo_THU9_anchor"/>
    <property type="match status" value="1"/>
</dbReference>
<feature type="transmembrane region" description="Helical" evidence="7">
    <location>
        <begin position="335"/>
        <end position="354"/>
    </location>
</feature>
<dbReference type="Pfam" id="PF12166">
    <property type="entry name" value="Piezo_cap"/>
    <property type="match status" value="1"/>
</dbReference>
<feature type="transmembrane region" description="Helical" evidence="7">
    <location>
        <begin position="684"/>
        <end position="713"/>
    </location>
</feature>
<protein>
    <submittedName>
        <fullName evidence="12">Uncharacterized protein isoform 1</fullName>
    </submittedName>
</protein>
<sequence length="2501" mass="287386">MGSFLAGFVLPLLLLTAALINWSLVSLVDLIAFLLIQYTAPKIGFRFRRKYLLLWPVIIFSLLVCLSQAVYLVMWAIDGYKQSVGDAWWMKLIGFMIIQSWKSPTVIYFLVVQLLVVFVALLDIHGTKFGLVPWRYSCWGHFLTAVEHLGSHLRVASCLLLPPIQLVVGISHPSWVSLPFFIGSCVGLVDWSLTSNFLGLFRLWKALQLYAGFNIVLLYVYQLPIEFSHMLQRIADFVGLFKISTASEWPEICSAVSLILFYIMLQRRLWSLDNIGVVLVAMLSYVKCDLEEMDFIMSMRESNLTEQLLPSKHSFFIRESRSGVRHTNVLLRRTVFRTFTINFFTYGFPVSLFALSFWSFHFASICAFGLLAYVGYIVYAFPSLFRLHRLNGLLLVFILLWAVSTYIFNVAFAFLNRNFGKDMEIWEMVGFWHYPIPGLFLLAQFCLGILVALGNLVNNSVFLYSSDEDALSSNNNSAVEVDGETKVFIVATIAWGLRKCSRAIMLALIFVIAMKPGFIHAVYVIFFLIYLLSHNISRKIRQFLILLCEAHFALLYLLQIELISNALEQKGSLSLEIILQLGLLKHDSLWDFLEIALLACFCAIHNHGFEMLFSFSAIVQHTPSRPVGFSILRAGLNKSVLLSVYASPNTSGCHDNASYERRIAAFLSEIGQTFLSIYRSCGTYIALLTILLTVYMVTPNYISFGYIFLLLVWITGRQLVERTKKRLWFPLKTYAIMVFIFVYSLSSFTSFKIWLSSFVDLYFYLGYDPEGSLLDNIWQSLAVLIVMQLYSYERRQSKYNWTDDPNPLDSGVLGFAKRFLIWHSQKVLFVSLFYASISPISAFGFLYLLGLVICSILPKASRIPSKSFLVYTGFLMTTEYLYQMWGKQAGMFPGQKHSDLSLFLGFRVYELGFWGIESGLRGKVLVIAACIFQYNIFRWLDNMPSGISNKGKWEEPCPLFLSAEDTFTNGFMSNGEEKPSSSFGAVPIRQDRAVSDSWSSLSPAFSQAPHPVSSKAGGSEVSSFRKFSFGYFWGSTKESHKWNKKRILALRKERFETQKALLKIYLKFWMENMFNLYGLEINMIALLLASFALLNAISMLYISLLAVCVLLNRRIIRKLWPVLVFLFASILILEYFAIWKNMFPLNQKKPSQAEIHCHDCWRSSSSYFQYCRSCWLGLIIDDPRMLFSYFVVFLLACFKLRADHLSDFSGSSTYRQMMSQRKNSFVWRDLSFETKSMWTFLDYLRLYCYCHLLDLVLVLILITGTLEYDILHLGYLAFALVFFRMRLEILKKKNKIFKFLRIYNFAVIVLSLAYQSPFVGEFSSGKCKTVNYIYEVIGFYKYDYGFRITARSAIVEIIIFMLVSLQSYMFSSQESDYVSRYLEAEQIGAIVREQEKKAAWKTAQLQQIRESEEKKRQRNFQVEKMKSEMLNLQIQLHSMNSVATLSDVSPDDEGLRRRRSASVTSNRDVVPPDKEEGTLGKQEQLIREEVYPLEAHAYAARIKGESPEVVQSPKHSMVYAPCEITEIEHDVDSAFCDTEKRKSQAKENPLISAVHLLGDGVSQVQSIGNQAVNNLVNFLNIAPEDSDMNEHSSVEDEAYDEMESQKMQNMCLNRSSSLQSDKSSDATSLQLGRIFCHIWSQMRSNNDVVCYCFFVLVFLWNFSLLSMVYLAALFLYALCVNTGPTYIFWVIMLIYTEVYILLEYLYQILIQHCGLSINSDLLHELGFPAHEIKSSFVVSSLPLFLVYLFTLLQSSISAKDGEWMPFTDFNLHRRSAHYRTEILVSSSWSERVSKSLQFVINMVKLVIRSFCWYWKSLIQGAETPPYFVQVSMDVHLWPEDGIQPERVESGINQLLRVVHDERCTEKIPSHCPFASRVQVQSIERSQENPNVALIVFEVVYASSLTGCTSADWYKSLTPAADVSIEILRAKRAGFVEEMGFPYKILSVIGGGKREFDLYAYIFVADLTVFFLVAIFYQSVIKNKSEFLDVYQLEDQFPKEYVFILMIIFFLIVVDRILYLCSFATGKIIFYLFSLVLFTYSITEYAWQIKSSNQNAGQLALRAIFLAKAVSLALQAVQIRHGIPHKCTLYRQFLTSEVSRINYLGYRLYRALPFLYELRCVLDWSCTTTSLTMYDWLKLEDINASLYLVKCDAVLNRAKHKQGEKQTKMTKCCNGICLFFILLCVIWAPMLMYSSGNPTNMANPIKDATFQTDISTGGGRLTLYQTTLCEKLRWDKLNSDVNLDPLNYLDSYNKNDIQLICCQADASILWLVPDVVQRRFIQSLDWDMDMGITSTWLLTRERPKGKEVVKYEKPVDSKDLPERSDVQKVLNGSTNSFRIYNLYPRYFRVTGSGEVRPFEQEVSSVSADLVINHAAFEWWSFHDINSSNVRGCRDLTGPMAIIVSEETPPQGILGDTLSKFSIWGLYITFVLAVGRFIRLQCSDLRMRIPYENLPSCDRLIAICEDIYAARAEGELGVEEVLYWTLVKIYRSPHMLLEYTKPD</sequence>
<dbReference type="PANTHER" id="PTHR13167:SF25">
    <property type="entry name" value="PIEZO-TYPE MECHANOSENSITIVE ION CHANNEL COMPONENT"/>
    <property type="match status" value="1"/>
</dbReference>
<keyword evidence="13" id="KW-1185">Reference proteome</keyword>
<dbReference type="PANTHER" id="PTHR13167">
    <property type="entry name" value="PIEZO-TYPE MECHANOSENSITIVE ION CHANNEL COMPONENT"/>
    <property type="match status" value="1"/>
</dbReference>
<feature type="domain" description="Piezo non-specific cation channel cap" evidence="8">
    <location>
        <begin position="2221"/>
        <end position="2500"/>
    </location>
</feature>
<feature type="transmembrane region" description="Helical" evidence="7">
    <location>
        <begin position="543"/>
        <end position="567"/>
    </location>
</feature>
<dbReference type="InterPro" id="IPR027272">
    <property type="entry name" value="Piezo"/>
</dbReference>
<dbReference type="eggNOG" id="KOG1893">
    <property type="taxonomic scope" value="Eukaryota"/>
</dbReference>
<feature type="transmembrane region" description="Helical" evidence="7">
    <location>
        <begin position="52"/>
        <end position="77"/>
    </location>
</feature>
<evidence type="ECO:0000259" key="10">
    <source>
        <dbReference type="Pfam" id="PF24874"/>
    </source>
</evidence>
<feature type="transmembrane region" description="Helical" evidence="7">
    <location>
        <begin position="1686"/>
        <end position="1706"/>
    </location>
</feature>
<dbReference type="Pfam" id="PF25288">
    <property type="entry name" value="PIEZO"/>
    <property type="match status" value="1"/>
</dbReference>
<dbReference type="GO" id="GO:0016020">
    <property type="term" value="C:membrane"/>
    <property type="evidence" value="ECO:0000318"/>
    <property type="project" value="GO_Central"/>
</dbReference>
<feature type="transmembrane region" description="Helical" evidence="7">
    <location>
        <begin position="2171"/>
        <end position="2192"/>
    </location>
</feature>
<evidence type="ECO:0000256" key="6">
    <source>
        <dbReference type="SAM" id="MobiDB-lite"/>
    </source>
</evidence>
<keyword evidence="4 7" id="KW-1133">Transmembrane helix</keyword>
<feature type="compositionally biased region" description="Basic and acidic residues" evidence="6">
    <location>
        <begin position="1470"/>
        <end position="1483"/>
    </location>
</feature>
<feature type="transmembrane region" description="Helical" evidence="7">
    <location>
        <begin position="1119"/>
        <end position="1138"/>
    </location>
</feature>
<dbReference type="OMA" id="NRAKHKQ"/>
<dbReference type="Proteomes" id="UP000026915">
    <property type="component" value="Chromosome 1"/>
</dbReference>
<dbReference type="InterPro" id="IPR056770">
    <property type="entry name" value="Piezo_THU9_anchor"/>
</dbReference>
<name>A0A061DQ76_THECC</name>
<evidence type="ECO:0000256" key="3">
    <source>
        <dbReference type="ARBA" id="ARBA00022692"/>
    </source>
</evidence>
<dbReference type="HOGENOM" id="CLU_000444_0_0_1"/>
<feature type="transmembrane region" description="Helical" evidence="7">
    <location>
        <begin position="246"/>
        <end position="265"/>
    </location>
</feature>
<keyword evidence="3 7" id="KW-0812">Transmembrane</keyword>
<dbReference type="InterPro" id="IPR031334">
    <property type="entry name" value="Piezo_cap_dom"/>
</dbReference>
<feature type="transmembrane region" description="Helical" evidence="7">
    <location>
        <begin position="1270"/>
        <end position="1287"/>
    </location>
</feature>
<organism evidence="12 13">
    <name type="scientific">Theobroma cacao</name>
    <name type="common">Cacao</name>
    <name type="synonym">Cocoa</name>
    <dbReference type="NCBI Taxonomy" id="3641"/>
    <lineage>
        <taxon>Eukaryota</taxon>
        <taxon>Viridiplantae</taxon>
        <taxon>Streptophyta</taxon>
        <taxon>Embryophyta</taxon>
        <taxon>Tracheophyta</taxon>
        <taxon>Spermatophyta</taxon>
        <taxon>Magnoliopsida</taxon>
        <taxon>eudicotyledons</taxon>
        <taxon>Gunneridae</taxon>
        <taxon>Pentapetalae</taxon>
        <taxon>rosids</taxon>
        <taxon>malvids</taxon>
        <taxon>Malvales</taxon>
        <taxon>Malvaceae</taxon>
        <taxon>Byttnerioideae</taxon>
        <taxon>Theobroma</taxon>
    </lineage>
</organism>
<feature type="transmembrane region" description="Helical" evidence="7">
    <location>
        <begin position="175"/>
        <end position="194"/>
    </location>
</feature>
<dbReference type="GO" id="GO:0005261">
    <property type="term" value="F:monoatomic cation channel activity"/>
    <property type="evidence" value="ECO:0000318"/>
    <property type="project" value="GO_Central"/>
</dbReference>
<evidence type="ECO:0000259" key="11">
    <source>
        <dbReference type="Pfam" id="PF25288"/>
    </source>
</evidence>
<feature type="transmembrane region" description="Helical" evidence="7">
    <location>
        <begin position="206"/>
        <end position="225"/>
    </location>
</feature>
<feature type="transmembrane region" description="Helical" evidence="7">
    <location>
        <begin position="1299"/>
        <end position="1316"/>
    </location>
</feature>
<dbReference type="FunCoup" id="A0A061DQ76">
    <property type="interactions" value="737"/>
</dbReference>
<reference evidence="12 13" key="1">
    <citation type="journal article" date="2013" name="Genome Biol.">
        <title>The genome sequence of the most widely cultivated cacao type and its use to identify candidate genes regulating pod color.</title>
        <authorList>
            <person name="Motamayor J.C."/>
            <person name="Mockaitis K."/>
            <person name="Schmutz J."/>
            <person name="Haiminen N."/>
            <person name="Iii D.L."/>
            <person name="Cornejo O."/>
            <person name="Findley S.D."/>
            <person name="Zheng P."/>
            <person name="Utro F."/>
            <person name="Royaert S."/>
            <person name="Saski C."/>
            <person name="Jenkins J."/>
            <person name="Podicheti R."/>
            <person name="Zhao M."/>
            <person name="Scheffler B.E."/>
            <person name="Stack J.C."/>
            <person name="Feltus F.A."/>
            <person name="Mustiga G.M."/>
            <person name="Amores F."/>
            <person name="Phillips W."/>
            <person name="Marelli J.P."/>
            <person name="May G.D."/>
            <person name="Shapiro H."/>
            <person name="Ma J."/>
            <person name="Bustamante C.D."/>
            <person name="Schnell R.J."/>
            <person name="Main D."/>
            <person name="Gilbert D."/>
            <person name="Parida L."/>
            <person name="Kuhn D.N."/>
        </authorList>
    </citation>
    <scope>NUCLEOTIDE SEQUENCE [LARGE SCALE GENOMIC DNA]</scope>
    <source>
        <strain evidence="13">cv. Matina 1-6</strain>
    </source>
</reference>
<feature type="transmembrane region" description="Helical" evidence="7">
    <location>
        <begin position="503"/>
        <end position="531"/>
    </location>
</feature>
<feature type="transmembrane region" description="Helical" evidence="7">
    <location>
        <begin position="827"/>
        <end position="848"/>
    </location>
</feature>
<keyword evidence="5 7" id="KW-0472">Membrane</keyword>
<evidence type="ECO:0000256" key="4">
    <source>
        <dbReference type="ARBA" id="ARBA00022989"/>
    </source>
</evidence>
<feature type="transmembrane region" description="Helical" evidence="7">
    <location>
        <begin position="360"/>
        <end position="381"/>
    </location>
</feature>
<feature type="transmembrane region" description="Helical" evidence="7">
    <location>
        <begin position="776"/>
        <end position="792"/>
    </location>
</feature>
<feature type="domain" description="Piezo THU9 and anchor" evidence="10">
    <location>
        <begin position="1956"/>
        <end position="2193"/>
    </location>
</feature>
<comment type="subcellular location">
    <subcellularLocation>
        <location evidence="1">Membrane</location>
        <topology evidence="1">Multi-pass membrane protein</topology>
    </subcellularLocation>
</comment>
<evidence type="ECO:0000313" key="12">
    <source>
        <dbReference type="EMBL" id="EOX94865.1"/>
    </source>
</evidence>
<feature type="transmembrane region" description="Helical" evidence="7">
    <location>
        <begin position="12"/>
        <end position="40"/>
    </location>
</feature>
<feature type="transmembrane region" description="Helical" evidence="7">
    <location>
        <begin position="1648"/>
        <end position="1674"/>
    </location>
</feature>
<proteinExistence type="inferred from homology"/>
<feature type="transmembrane region" description="Helical" evidence="7">
    <location>
        <begin position="1185"/>
        <end position="1202"/>
    </location>
</feature>
<feature type="transmembrane region" description="Helical" evidence="7">
    <location>
        <begin position="2027"/>
        <end position="2046"/>
    </location>
</feature>
<feature type="domain" description="Piezo-type mechanosensitive ion channel homolog" evidence="11">
    <location>
        <begin position="489"/>
        <end position="618"/>
    </location>
</feature>
<feature type="transmembrane region" description="Helical" evidence="7">
    <location>
        <begin position="1957"/>
        <end position="1980"/>
    </location>
</feature>
<feature type="transmembrane region" description="Helical" evidence="7">
    <location>
        <begin position="106"/>
        <end position="125"/>
    </location>
</feature>
<dbReference type="GO" id="GO:0042391">
    <property type="term" value="P:regulation of membrane potential"/>
    <property type="evidence" value="ECO:0000318"/>
    <property type="project" value="GO_Central"/>
</dbReference>
<dbReference type="InParanoid" id="A0A061DQ76"/>